<proteinExistence type="predicted"/>
<dbReference type="AlphaFoldDB" id="A0A915DGA4"/>
<dbReference type="WBParaSite" id="jg19563">
    <property type="protein sequence ID" value="jg19563"/>
    <property type="gene ID" value="jg19563"/>
</dbReference>
<evidence type="ECO:0000313" key="2">
    <source>
        <dbReference type="WBParaSite" id="jg19563"/>
    </source>
</evidence>
<name>A0A915DGA4_9BILA</name>
<dbReference type="Proteomes" id="UP000887574">
    <property type="component" value="Unplaced"/>
</dbReference>
<evidence type="ECO:0000313" key="1">
    <source>
        <dbReference type="Proteomes" id="UP000887574"/>
    </source>
</evidence>
<organism evidence="1 2">
    <name type="scientific">Ditylenchus dipsaci</name>
    <dbReference type="NCBI Taxonomy" id="166011"/>
    <lineage>
        <taxon>Eukaryota</taxon>
        <taxon>Metazoa</taxon>
        <taxon>Ecdysozoa</taxon>
        <taxon>Nematoda</taxon>
        <taxon>Chromadorea</taxon>
        <taxon>Rhabditida</taxon>
        <taxon>Tylenchina</taxon>
        <taxon>Tylenchomorpha</taxon>
        <taxon>Sphaerularioidea</taxon>
        <taxon>Anguinidae</taxon>
        <taxon>Anguininae</taxon>
        <taxon>Ditylenchus</taxon>
    </lineage>
</organism>
<reference evidence="2" key="1">
    <citation type="submission" date="2022-11" db="UniProtKB">
        <authorList>
            <consortium name="WormBaseParasite"/>
        </authorList>
    </citation>
    <scope>IDENTIFICATION</scope>
</reference>
<protein>
    <submittedName>
        <fullName evidence="2">Uncharacterized protein</fullName>
    </submittedName>
</protein>
<sequence length="245" mass="27525">MGILQNALNQAPVPPVIQQSNASLCGRKREFYLPYAYLLLFLIRTNHHGQSERETTRQCTEDFNFCRIRKTRMAASKIGAVKTIRKDGGCKALLQTVTTGNVFTKFKPHDGTCAHNHALDEEGVTLSIIKSNLKRRAVERERSDGATEPQLQSAPLAVCPSLSSSAVRRQSRVRIANQIPIVEGRNVQDIDIPRESRMYTDGAGRQQLFLGNSGRDDAENSAVRKRKHIDWSGEMKLMYLDGLFR</sequence>
<keyword evidence="1" id="KW-1185">Reference proteome</keyword>
<accession>A0A915DGA4</accession>